<dbReference type="AlphaFoldDB" id="A0A1I7VEW3"/>
<feature type="compositionally biased region" description="Basic and acidic residues" evidence="1">
    <location>
        <begin position="106"/>
        <end position="118"/>
    </location>
</feature>
<evidence type="ECO:0000313" key="3">
    <source>
        <dbReference type="Proteomes" id="UP000095285"/>
    </source>
</evidence>
<dbReference type="KEGG" id="loa:LOAG_03503"/>
<reference evidence="4" key="2">
    <citation type="submission" date="2016-11" db="UniProtKB">
        <authorList>
            <consortium name="WormBaseParasite"/>
        </authorList>
    </citation>
    <scope>IDENTIFICATION</scope>
</reference>
<organism evidence="3 4">
    <name type="scientific">Loa loa</name>
    <name type="common">Eye worm</name>
    <name type="synonym">Filaria loa</name>
    <dbReference type="NCBI Taxonomy" id="7209"/>
    <lineage>
        <taxon>Eukaryota</taxon>
        <taxon>Metazoa</taxon>
        <taxon>Ecdysozoa</taxon>
        <taxon>Nematoda</taxon>
        <taxon>Chromadorea</taxon>
        <taxon>Rhabditida</taxon>
        <taxon>Spirurina</taxon>
        <taxon>Spiruromorpha</taxon>
        <taxon>Filarioidea</taxon>
        <taxon>Onchocercidae</taxon>
        <taxon>Loa</taxon>
    </lineage>
</organism>
<keyword evidence="3" id="KW-1185">Reference proteome</keyword>
<dbReference type="Proteomes" id="UP000095285">
    <property type="component" value="Unassembled WGS sequence"/>
</dbReference>
<dbReference type="GeneID" id="9940897"/>
<evidence type="ECO:0000313" key="4">
    <source>
        <dbReference type="WBParaSite" id="EN70_1786"/>
    </source>
</evidence>
<proteinExistence type="predicted"/>
<accession>A0A1S0U524</accession>
<name>A0A1I7VEW3_LOALO</name>
<evidence type="ECO:0000256" key="1">
    <source>
        <dbReference type="SAM" id="MobiDB-lite"/>
    </source>
</evidence>
<gene>
    <name evidence="2 4" type="ORF">LOAG_03503</name>
</gene>
<feature type="region of interest" description="Disordered" evidence="1">
    <location>
        <begin position="101"/>
        <end position="160"/>
    </location>
</feature>
<feature type="compositionally biased region" description="Basic residues" evidence="1">
    <location>
        <begin position="132"/>
        <end position="141"/>
    </location>
</feature>
<reference evidence="2 3" key="1">
    <citation type="submission" date="2012-04" db="EMBL/GenBank/DDBJ databases">
        <title>The Genome Sequence of Loa loa.</title>
        <authorList>
            <consortium name="The Broad Institute Genome Sequencing Platform"/>
            <consortium name="Broad Institute Genome Sequencing Center for Infectious Disease"/>
            <person name="Nutman T.B."/>
            <person name="Fink D.L."/>
            <person name="Russ C."/>
            <person name="Young S."/>
            <person name="Zeng Q."/>
            <person name="Gargeya S."/>
            <person name="Alvarado L."/>
            <person name="Berlin A."/>
            <person name="Chapman S.B."/>
            <person name="Chen Z."/>
            <person name="Freedman E."/>
            <person name="Gellesch M."/>
            <person name="Goldberg J."/>
            <person name="Griggs A."/>
            <person name="Gujja S."/>
            <person name="Heilman E.R."/>
            <person name="Heiman D."/>
            <person name="Howarth C."/>
            <person name="Mehta T."/>
            <person name="Neiman D."/>
            <person name="Pearson M."/>
            <person name="Roberts A."/>
            <person name="Saif S."/>
            <person name="Shea T."/>
            <person name="Shenoy N."/>
            <person name="Sisk P."/>
            <person name="Stolte C."/>
            <person name="Sykes S."/>
            <person name="White J."/>
            <person name="Yandava C."/>
            <person name="Haas B."/>
            <person name="Henn M.R."/>
            <person name="Nusbaum C."/>
            <person name="Birren B."/>
        </authorList>
    </citation>
    <scope>NUCLEOTIDE SEQUENCE [LARGE SCALE GENOMIC DNA]</scope>
</reference>
<dbReference type="WBParaSite" id="EN70_1786">
    <property type="protein sequence ID" value="EN70_1786"/>
    <property type="gene ID" value="EN70_1786"/>
</dbReference>
<evidence type="ECO:0000313" key="2">
    <source>
        <dbReference type="EMBL" id="EFO24978.2"/>
    </source>
</evidence>
<dbReference type="CTD" id="9940897"/>
<sequence length="160" mass="18188">MSDSPISAIVNEKDAHLRFRNFSLHPLYSGNVRESYVEGAQHIWCKSSPGWYHDAQRAESLLRVADCDGITCPAWSAMLSITMIMQIKPGARSVERAANNIRGMKNKTDESMCDEEAKKQKKRRERETQGGPHRHRMRKQGNHFAPSALEHIPNESALME</sequence>
<dbReference type="EMBL" id="JH712071">
    <property type="protein sequence ID" value="EFO24978.2"/>
    <property type="molecule type" value="Genomic_DNA"/>
</dbReference>
<dbReference type="RefSeq" id="XP_003139088.2">
    <property type="nucleotide sequence ID" value="XM_003139040.2"/>
</dbReference>
<protein>
    <submittedName>
        <fullName evidence="4">POP1 domain-containing protein</fullName>
    </submittedName>
</protein>
<accession>A0A1I7VEW3</accession>